<proteinExistence type="predicted"/>
<protein>
    <recommendedName>
        <fullName evidence="3">STAS/SEC14 domain-containing protein</fullName>
    </recommendedName>
</protein>
<name>A0A919EIG1_9GAMM</name>
<comment type="caution">
    <text evidence="1">The sequence shown here is derived from an EMBL/GenBank/DDBJ whole genome shotgun (WGS) entry which is preliminary data.</text>
</comment>
<organism evidence="1 2">
    <name type="scientific">Thalassotalea marina</name>
    <dbReference type="NCBI Taxonomy" id="1673741"/>
    <lineage>
        <taxon>Bacteria</taxon>
        <taxon>Pseudomonadati</taxon>
        <taxon>Pseudomonadota</taxon>
        <taxon>Gammaproteobacteria</taxon>
        <taxon>Alteromonadales</taxon>
        <taxon>Colwelliaceae</taxon>
        <taxon>Thalassotalea</taxon>
    </lineage>
</organism>
<keyword evidence="2" id="KW-1185">Reference proteome</keyword>
<accession>A0A919EIG1</accession>
<gene>
    <name evidence="1" type="ORF">GCM10017161_07240</name>
</gene>
<evidence type="ECO:0008006" key="3">
    <source>
        <dbReference type="Google" id="ProtNLM"/>
    </source>
</evidence>
<evidence type="ECO:0000313" key="2">
    <source>
        <dbReference type="Proteomes" id="UP000623842"/>
    </source>
</evidence>
<dbReference type="AlphaFoldDB" id="A0A919EIG1"/>
<dbReference type="RefSeq" id="WP_189767388.1">
    <property type="nucleotide sequence ID" value="NZ_BNCK01000002.1"/>
</dbReference>
<sequence length="132" mass="15514">MKYRLSFGYFTLLCDNIVEVVVDEGIEMNLEMIEECHQFVQTHITDDFGLLVNRVNNYTYSYEAKLSVASYEHMKAIAFVYYSQDTKDITENLQKLRAMDQWNCQIFSGLELGWQQALEWLQSELSTIKVET</sequence>
<reference evidence="1" key="2">
    <citation type="submission" date="2020-09" db="EMBL/GenBank/DDBJ databases">
        <authorList>
            <person name="Sun Q."/>
            <person name="Kim S."/>
        </authorList>
    </citation>
    <scope>NUCLEOTIDE SEQUENCE</scope>
    <source>
        <strain evidence="1">KCTC 42731</strain>
    </source>
</reference>
<dbReference type="EMBL" id="BNCK01000002">
    <property type="protein sequence ID" value="GHF82599.1"/>
    <property type="molecule type" value="Genomic_DNA"/>
</dbReference>
<evidence type="ECO:0000313" key="1">
    <source>
        <dbReference type="EMBL" id="GHF82599.1"/>
    </source>
</evidence>
<dbReference type="Proteomes" id="UP000623842">
    <property type="component" value="Unassembled WGS sequence"/>
</dbReference>
<reference evidence="1" key="1">
    <citation type="journal article" date="2014" name="Int. J. Syst. Evol. Microbiol.">
        <title>Complete genome sequence of Corynebacterium casei LMG S-19264T (=DSM 44701T), isolated from a smear-ripened cheese.</title>
        <authorList>
            <consortium name="US DOE Joint Genome Institute (JGI-PGF)"/>
            <person name="Walter F."/>
            <person name="Albersmeier A."/>
            <person name="Kalinowski J."/>
            <person name="Ruckert C."/>
        </authorList>
    </citation>
    <scope>NUCLEOTIDE SEQUENCE</scope>
    <source>
        <strain evidence="1">KCTC 42731</strain>
    </source>
</reference>